<evidence type="ECO:0000313" key="1">
    <source>
        <dbReference type="EMBL" id="KAH3679226.1"/>
    </source>
</evidence>
<name>A0A9P8PVS6_WICPI</name>
<organism evidence="1 2">
    <name type="scientific">Wickerhamomyces pijperi</name>
    <name type="common">Yeast</name>
    <name type="synonym">Pichia pijperi</name>
    <dbReference type="NCBI Taxonomy" id="599730"/>
    <lineage>
        <taxon>Eukaryota</taxon>
        <taxon>Fungi</taxon>
        <taxon>Dikarya</taxon>
        <taxon>Ascomycota</taxon>
        <taxon>Saccharomycotina</taxon>
        <taxon>Saccharomycetes</taxon>
        <taxon>Phaffomycetales</taxon>
        <taxon>Wickerhamomycetaceae</taxon>
        <taxon>Wickerhamomyces</taxon>
    </lineage>
</organism>
<dbReference type="AlphaFoldDB" id="A0A9P8PVS6"/>
<protein>
    <submittedName>
        <fullName evidence="1">Uncharacterized protein</fullName>
    </submittedName>
</protein>
<sequence>MSSPTNLDPTAGPAIQAMKMIKIKMYKAKYFLTIRRLHSVHEWEHDQWGLTEQNDVTKNEISSEFRQFNYFGGQFTSWLGHGRPTHTLTVPLTGPEGVVGTVVLQFSGEHQGCHQLEDESLDVNDSGHT</sequence>
<dbReference type="Proteomes" id="UP000774326">
    <property type="component" value="Unassembled WGS sequence"/>
</dbReference>
<proteinExistence type="predicted"/>
<accession>A0A9P8PVS6</accession>
<keyword evidence="2" id="KW-1185">Reference proteome</keyword>
<dbReference type="EMBL" id="JAEUBG010005007">
    <property type="protein sequence ID" value="KAH3679226.1"/>
    <property type="molecule type" value="Genomic_DNA"/>
</dbReference>
<evidence type="ECO:0000313" key="2">
    <source>
        <dbReference type="Proteomes" id="UP000774326"/>
    </source>
</evidence>
<reference evidence="1" key="2">
    <citation type="submission" date="2021-01" db="EMBL/GenBank/DDBJ databases">
        <authorList>
            <person name="Schikora-Tamarit M.A."/>
        </authorList>
    </citation>
    <scope>NUCLEOTIDE SEQUENCE</scope>
    <source>
        <strain evidence="1">CBS2887</strain>
    </source>
</reference>
<gene>
    <name evidence="1" type="ORF">WICPIJ_008695</name>
</gene>
<comment type="caution">
    <text evidence="1">The sequence shown here is derived from an EMBL/GenBank/DDBJ whole genome shotgun (WGS) entry which is preliminary data.</text>
</comment>
<reference evidence="1" key="1">
    <citation type="journal article" date="2021" name="Open Biol.">
        <title>Shared evolutionary footprints suggest mitochondrial oxidative damage underlies multiple complex I losses in fungi.</title>
        <authorList>
            <person name="Schikora-Tamarit M.A."/>
            <person name="Marcet-Houben M."/>
            <person name="Nosek J."/>
            <person name="Gabaldon T."/>
        </authorList>
    </citation>
    <scope>NUCLEOTIDE SEQUENCE</scope>
    <source>
        <strain evidence="1">CBS2887</strain>
    </source>
</reference>